<evidence type="ECO:0008006" key="4">
    <source>
        <dbReference type="Google" id="ProtNLM"/>
    </source>
</evidence>
<dbReference type="Proteomes" id="UP000286268">
    <property type="component" value="Chromosome"/>
</dbReference>
<keyword evidence="1" id="KW-1133">Transmembrane helix</keyword>
<proteinExistence type="predicted"/>
<sequence>MIHINTKNLTSKLYLLGILILVIPMLIASITENGFSSISTKIFLSTSFTLILIGKILSTIKRKKANENIAIDIGLILGILTTIISNLIR</sequence>
<keyword evidence="1" id="KW-0812">Transmembrane</keyword>
<organism evidence="2 3">
    <name type="scientific">Clostridium manihotivorum</name>
    <dbReference type="NCBI Taxonomy" id="2320868"/>
    <lineage>
        <taxon>Bacteria</taxon>
        <taxon>Bacillati</taxon>
        <taxon>Bacillota</taxon>
        <taxon>Clostridia</taxon>
        <taxon>Eubacteriales</taxon>
        <taxon>Clostridiaceae</taxon>
        <taxon>Clostridium</taxon>
    </lineage>
</organism>
<evidence type="ECO:0000313" key="3">
    <source>
        <dbReference type="Proteomes" id="UP000286268"/>
    </source>
</evidence>
<feature type="transmembrane region" description="Helical" evidence="1">
    <location>
        <begin position="12"/>
        <end position="31"/>
    </location>
</feature>
<evidence type="ECO:0000313" key="2">
    <source>
        <dbReference type="EMBL" id="QAA31389.1"/>
    </source>
</evidence>
<evidence type="ECO:0000256" key="1">
    <source>
        <dbReference type="SAM" id="Phobius"/>
    </source>
</evidence>
<feature type="transmembrane region" description="Helical" evidence="1">
    <location>
        <begin position="37"/>
        <end position="57"/>
    </location>
</feature>
<keyword evidence="1" id="KW-0472">Membrane</keyword>
<dbReference type="KEGG" id="cmah:C1I91_06880"/>
<accession>A0A3R5QSM1</accession>
<protein>
    <recommendedName>
        <fullName evidence="4">Histidine kinase</fullName>
    </recommendedName>
</protein>
<dbReference type="EMBL" id="CP025746">
    <property type="protein sequence ID" value="QAA31389.1"/>
    <property type="molecule type" value="Genomic_DNA"/>
</dbReference>
<gene>
    <name evidence="2" type="ORF">C1I91_06880</name>
</gene>
<dbReference type="RefSeq" id="WP_128212202.1">
    <property type="nucleotide sequence ID" value="NZ_CP025746.1"/>
</dbReference>
<keyword evidence="3" id="KW-1185">Reference proteome</keyword>
<dbReference type="AlphaFoldDB" id="A0A3R5QSM1"/>
<name>A0A3R5QSM1_9CLOT</name>
<reference evidence="2 3" key="1">
    <citation type="submission" date="2018-01" db="EMBL/GenBank/DDBJ databases">
        <title>Genome Sequencing and Assembly of Anaerobacter polyendosporus strain CT4.</title>
        <authorList>
            <person name="Tachaapaikoon C."/>
            <person name="Sutheeworapong S."/>
            <person name="Jenjaroenpun P."/>
            <person name="Wongsurawat T."/>
            <person name="Nookeaw I."/>
            <person name="Cheawchanlertfa P."/>
            <person name="Kosugi A."/>
            <person name="Cheevadhanarak S."/>
            <person name="Ratanakhanokchai K."/>
        </authorList>
    </citation>
    <scope>NUCLEOTIDE SEQUENCE [LARGE SCALE GENOMIC DNA]</scope>
    <source>
        <strain evidence="2 3">CT4</strain>
    </source>
</reference>
<feature type="transmembrane region" description="Helical" evidence="1">
    <location>
        <begin position="69"/>
        <end position="88"/>
    </location>
</feature>